<dbReference type="InterPro" id="IPR050155">
    <property type="entry name" value="HAD-like_hydrolase_sf"/>
</dbReference>
<keyword evidence="1" id="KW-0378">Hydrolase</keyword>
<accession>A0AA45KFL2</accession>
<keyword evidence="2" id="KW-1185">Reference proteome</keyword>
<name>A0AA45KFL2_9LACT</name>
<dbReference type="InterPro" id="IPR023214">
    <property type="entry name" value="HAD_sf"/>
</dbReference>
<reference evidence="1 2" key="1">
    <citation type="submission" date="2021-02" db="EMBL/GenBank/DDBJ databases">
        <title>Complete genome sequence of Lactococcus lactis strain K_LL004.</title>
        <authorList>
            <person name="Kim H.B."/>
        </authorList>
    </citation>
    <scope>NUCLEOTIDE SEQUENCE [LARGE SCALE GENOMIC DNA]</scope>
    <source>
        <strain evidence="1 2">K_LL004</strain>
    </source>
</reference>
<evidence type="ECO:0000313" key="1">
    <source>
        <dbReference type="EMBL" id="QSE76445.1"/>
    </source>
</evidence>
<dbReference type="AlphaFoldDB" id="A0AA45KFL2"/>
<dbReference type="InterPro" id="IPR036412">
    <property type="entry name" value="HAD-like_sf"/>
</dbReference>
<protein>
    <submittedName>
        <fullName evidence="1">HAD-IA family hydrolase</fullName>
    </submittedName>
</protein>
<dbReference type="Proteomes" id="UP000663608">
    <property type="component" value="Chromosome"/>
</dbReference>
<dbReference type="NCBIfam" id="TIGR01509">
    <property type="entry name" value="HAD-SF-IA-v3"/>
    <property type="match status" value="1"/>
</dbReference>
<sequence>MVTFIWDLDGTLIDSYGVFIKALETTFEKHDLPFEREEIYRFIKERSVNELLKAQPVDEGLLKDEFNQACVMLNKEVKLMPGAREVLEWAQGRHIPSFIYTHKGQNAYVLLEALDILNYFTEVITSQNGFERKPHPAGIHYLLNKYALDPKATYYIGDRKLDVEVAMNSGIQSINFLEAKTSQKIDKLTDIISLFEEKKL</sequence>
<dbReference type="GO" id="GO:0008967">
    <property type="term" value="F:phosphoglycolate phosphatase activity"/>
    <property type="evidence" value="ECO:0007669"/>
    <property type="project" value="TreeGrafter"/>
</dbReference>
<dbReference type="SFLD" id="SFLDS00003">
    <property type="entry name" value="Haloacid_Dehalogenase"/>
    <property type="match status" value="1"/>
</dbReference>
<dbReference type="PANTHER" id="PTHR43434">
    <property type="entry name" value="PHOSPHOGLYCOLATE PHOSPHATASE"/>
    <property type="match status" value="1"/>
</dbReference>
<organism evidence="1 2">
    <name type="scientific">Lactococcus taiwanensis</name>
    <dbReference type="NCBI Taxonomy" id="1151742"/>
    <lineage>
        <taxon>Bacteria</taxon>
        <taxon>Bacillati</taxon>
        <taxon>Bacillota</taxon>
        <taxon>Bacilli</taxon>
        <taxon>Lactobacillales</taxon>
        <taxon>Streptococcaceae</taxon>
        <taxon>Lactococcus</taxon>
    </lineage>
</organism>
<dbReference type="PANTHER" id="PTHR43434:SF25">
    <property type="entry name" value="PHOSPHOGLYCOLATE PHOSPHATASE"/>
    <property type="match status" value="1"/>
</dbReference>
<gene>
    <name evidence="1" type="ORF">JW886_08260</name>
</gene>
<dbReference type="Gene3D" id="3.40.50.1000">
    <property type="entry name" value="HAD superfamily/HAD-like"/>
    <property type="match status" value="1"/>
</dbReference>
<dbReference type="SFLD" id="SFLDG01129">
    <property type="entry name" value="C1.5:_HAD__Beta-PGM__Phosphata"/>
    <property type="match status" value="1"/>
</dbReference>
<dbReference type="InterPro" id="IPR006439">
    <property type="entry name" value="HAD-SF_hydro_IA"/>
</dbReference>
<dbReference type="InterPro" id="IPR041492">
    <property type="entry name" value="HAD_2"/>
</dbReference>
<dbReference type="EMBL" id="CP070872">
    <property type="protein sequence ID" value="QSE76445.1"/>
    <property type="molecule type" value="Genomic_DNA"/>
</dbReference>
<dbReference type="RefSeq" id="WP_205871831.1">
    <property type="nucleotide sequence ID" value="NZ_CP070872.1"/>
</dbReference>
<dbReference type="GO" id="GO:0005829">
    <property type="term" value="C:cytosol"/>
    <property type="evidence" value="ECO:0007669"/>
    <property type="project" value="TreeGrafter"/>
</dbReference>
<dbReference type="NCBIfam" id="TIGR01549">
    <property type="entry name" value="HAD-SF-IA-v1"/>
    <property type="match status" value="1"/>
</dbReference>
<dbReference type="Pfam" id="PF13419">
    <property type="entry name" value="HAD_2"/>
    <property type="match status" value="1"/>
</dbReference>
<dbReference type="GO" id="GO:0006281">
    <property type="term" value="P:DNA repair"/>
    <property type="evidence" value="ECO:0007669"/>
    <property type="project" value="TreeGrafter"/>
</dbReference>
<dbReference type="KEGG" id="lti:JW886_08260"/>
<dbReference type="InterPro" id="IPR023198">
    <property type="entry name" value="PGP-like_dom2"/>
</dbReference>
<proteinExistence type="predicted"/>
<evidence type="ECO:0000313" key="2">
    <source>
        <dbReference type="Proteomes" id="UP000663608"/>
    </source>
</evidence>
<dbReference type="Gene3D" id="1.10.150.240">
    <property type="entry name" value="Putative phosphatase, domain 2"/>
    <property type="match status" value="1"/>
</dbReference>
<dbReference type="SUPFAM" id="SSF56784">
    <property type="entry name" value="HAD-like"/>
    <property type="match status" value="1"/>
</dbReference>